<accession>A0ACD3A154</accession>
<evidence type="ECO:0000313" key="2">
    <source>
        <dbReference type="Proteomes" id="UP000308600"/>
    </source>
</evidence>
<name>A0ACD3A154_9AGAR</name>
<gene>
    <name evidence="1" type="ORF">BDN72DRAFT_750961</name>
</gene>
<protein>
    <submittedName>
        <fullName evidence="1">Uncharacterized protein</fullName>
    </submittedName>
</protein>
<evidence type="ECO:0000313" key="1">
    <source>
        <dbReference type="EMBL" id="TFK59415.1"/>
    </source>
</evidence>
<proteinExistence type="predicted"/>
<organism evidence="1 2">
    <name type="scientific">Pluteus cervinus</name>
    <dbReference type="NCBI Taxonomy" id="181527"/>
    <lineage>
        <taxon>Eukaryota</taxon>
        <taxon>Fungi</taxon>
        <taxon>Dikarya</taxon>
        <taxon>Basidiomycota</taxon>
        <taxon>Agaricomycotina</taxon>
        <taxon>Agaricomycetes</taxon>
        <taxon>Agaricomycetidae</taxon>
        <taxon>Agaricales</taxon>
        <taxon>Pluteineae</taxon>
        <taxon>Pluteaceae</taxon>
        <taxon>Pluteus</taxon>
    </lineage>
</organism>
<reference evidence="1 2" key="1">
    <citation type="journal article" date="2019" name="Nat. Ecol. Evol.">
        <title>Megaphylogeny resolves global patterns of mushroom evolution.</title>
        <authorList>
            <person name="Varga T."/>
            <person name="Krizsan K."/>
            <person name="Foldi C."/>
            <person name="Dima B."/>
            <person name="Sanchez-Garcia M."/>
            <person name="Sanchez-Ramirez S."/>
            <person name="Szollosi G.J."/>
            <person name="Szarkandi J.G."/>
            <person name="Papp V."/>
            <person name="Albert L."/>
            <person name="Andreopoulos W."/>
            <person name="Angelini C."/>
            <person name="Antonin V."/>
            <person name="Barry K.W."/>
            <person name="Bougher N.L."/>
            <person name="Buchanan P."/>
            <person name="Buyck B."/>
            <person name="Bense V."/>
            <person name="Catcheside P."/>
            <person name="Chovatia M."/>
            <person name="Cooper J."/>
            <person name="Damon W."/>
            <person name="Desjardin D."/>
            <person name="Finy P."/>
            <person name="Geml J."/>
            <person name="Haridas S."/>
            <person name="Hughes K."/>
            <person name="Justo A."/>
            <person name="Karasinski D."/>
            <person name="Kautmanova I."/>
            <person name="Kiss B."/>
            <person name="Kocsube S."/>
            <person name="Kotiranta H."/>
            <person name="LaButti K.M."/>
            <person name="Lechner B.E."/>
            <person name="Liimatainen K."/>
            <person name="Lipzen A."/>
            <person name="Lukacs Z."/>
            <person name="Mihaltcheva S."/>
            <person name="Morgado L.N."/>
            <person name="Niskanen T."/>
            <person name="Noordeloos M.E."/>
            <person name="Ohm R.A."/>
            <person name="Ortiz-Santana B."/>
            <person name="Ovrebo C."/>
            <person name="Racz N."/>
            <person name="Riley R."/>
            <person name="Savchenko A."/>
            <person name="Shiryaev A."/>
            <person name="Soop K."/>
            <person name="Spirin V."/>
            <person name="Szebenyi C."/>
            <person name="Tomsovsky M."/>
            <person name="Tulloss R.E."/>
            <person name="Uehling J."/>
            <person name="Grigoriev I.V."/>
            <person name="Vagvolgyi C."/>
            <person name="Papp T."/>
            <person name="Martin F.M."/>
            <person name="Miettinen O."/>
            <person name="Hibbett D.S."/>
            <person name="Nagy L.G."/>
        </authorList>
    </citation>
    <scope>NUCLEOTIDE SEQUENCE [LARGE SCALE GENOMIC DNA]</scope>
    <source>
        <strain evidence="1 2">NL-1719</strain>
    </source>
</reference>
<feature type="non-terminal residue" evidence="1">
    <location>
        <position position="85"/>
    </location>
</feature>
<dbReference type="Proteomes" id="UP000308600">
    <property type="component" value="Unassembled WGS sequence"/>
</dbReference>
<feature type="non-terminal residue" evidence="1">
    <location>
        <position position="1"/>
    </location>
</feature>
<dbReference type="EMBL" id="ML208984">
    <property type="protein sequence ID" value="TFK59415.1"/>
    <property type="molecule type" value="Genomic_DNA"/>
</dbReference>
<keyword evidence="2" id="KW-1185">Reference proteome</keyword>
<sequence>ENVRHGYDSDVSFGKVVANPSHYPNFWMEEHILYTKVRGRSVMCVPTAMAGAKPIRGVIIDVAHTTLGHKSALKTIDYIRRWFWW</sequence>